<reference evidence="5" key="1">
    <citation type="submission" date="2017-06" db="EMBL/GenBank/DDBJ databases">
        <authorList>
            <person name="Varghese N."/>
            <person name="Submissions S."/>
        </authorList>
    </citation>
    <scope>NUCLEOTIDE SEQUENCE [LARGE SCALE GENOMIC DNA]</scope>
    <source>
        <strain evidence="5">DSM 46839</strain>
    </source>
</reference>
<accession>A0A239JAK9</accession>
<evidence type="ECO:0000256" key="2">
    <source>
        <dbReference type="ARBA" id="ARBA00022679"/>
    </source>
</evidence>
<dbReference type="EMBL" id="FZOO01000013">
    <property type="protein sequence ID" value="SNT02303.1"/>
    <property type="molecule type" value="Genomic_DNA"/>
</dbReference>
<proteinExistence type="predicted"/>
<keyword evidence="3" id="KW-0949">S-adenosyl-L-methionine</keyword>
<sequence length="251" mass="28041">MDDVSTARNDPPLDEQIRFWGEWNLAHHAYSERGLLQLRQIDWVRRAARRLAASPGQEGPLRILDLGCGTGWLGASLTDLGDVTGIDLAPAAVEHAEREFPEVHFMAGSFDEASLTGPFDLVISSEVIAHVADQAGYVRRVADLLRPGGVFLLMTQNGFVWRRWSQLKPTSRGMIRNWPRLRELRAMLASSSFSDVRVRSLQPAGDRGVLRVLNSRTLRGGFTLLHLGEAWRSALERVLVGRDLAISARRR</sequence>
<dbReference type="GO" id="GO:0008168">
    <property type="term" value="F:methyltransferase activity"/>
    <property type="evidence" value="ECO:0007669"/>
    <property type="project" value="UniProtKB-KW"/>
</dbReference>
<evidence type="ECO:0000313" key="4">
    <source>
        <dbReference type="EMBL" id="SNT02303.1"/>
    </source>
</evidence>
<dbReference type="SUPFAM" id="SSF53335">
    <property type="entry name" value="S-adenosyl-L-methionine-dependent methyltransferases"/>
    <property type="match status" value="1"/>
</dbReference>
<dbReference type="CDD" id="cd02440">
    <property type="entry name" value="AdoMet_MTases"/>
    <property type="match status" value="1"/>
</dbReference>
<evidence type="ECO:0000256" key="3">
    <source>
        <dbReference type="ARBA" id="ARBA00022691"/>
    </source>
</evidence>
<dbReference type="InterPro" id="IPR029063">
    <property type="entry name" value="SAM-dependent_MTases_sf"/>
</dbReference>
<dbReference type="Proteomes" id="UP000198373">
    <property type="component" value="Unassembled WGS sequence"/>
</dbReference>
<gene>
    <name evidence="4" type="ORF">SAMN06893096_11352</name>
</gene>
<evidence type="ECO:0000313" key="5">
    <source>
        <dbReference type="Proteomes" id="UP000198373"/>
    </source>
</evidence>
<keyword evidence="5" id="KW-1185">Reference proteome</keyword>
<evidence type="ECO:0000256" key="1">
    <source>
        <dbReference type="ARBA" id="ARBA00022603"/>
    </source>
</evidence>
<dbReference type="OrthoDB" id="3366024at2"/>
<dbReference type="Pfam" id="PF13489">
    <property type="entry name" value="Methyltransf_23"/>
    <property type="match status" value="1"/>
</dbReference>
<protein>
    <submittedName>
        <fullName evidence="4">Methyltransferase domain-containing protein</fullName>
    </submittedName>
</protein>
<dbReference type="PANTHER" id="PTHR43464">
    <property type="entry name" value="METHYLTRANSFERASE"/>
    <property type="match status" value="1"/>
</dbReference>
<keyword evidence="1 4" id="KW-0489">Methyltransferase</keyword>
<dbReference type="RefSeq" id="WP_089307365.1">
    <property type="nucleotide sequence ID" value="NZ_FZOO01000013.1"/>
</dbReference>
<organism evidence="4 5">
    <name type="scientific">Geodermatophilus pulveris</name>
    <dbReference type="NCBI Taxonomy" id="1564159"/>
    <lineage>
        <taxon>Bacteria</taxon>
        <taxon>Bacillati</taxon>
        <taxon>Actinomycetota</taxon>
        <taxon>Actinomycetes</taxon>
        <taxon>Geodermatophilales</taxon>
        <taxon>Geodermatophilaceae</taxon>
        <taxon>Geodermatophilus</taxon>
    </lineage>
</organism>
<dbReference type="AlphaFoldDB" id="A0A239JAK9"/>
<dbReference type="Gene3D" id="3.40.50.150">
    <property type="entry name" value="Vaccinia Virus protein VP39"/>
    <property type="match status" value="1"/>
</dbReference>
<name>A0A239JAK9_9ACTN</name>
<dbReference type="PANTHER" id="PTHR43464:SF19">
    <property type="entry name" value="UBIQUINONE BIOSYNTHESIS O-METHYLTRANSFERASE, MITOCHONDRIAL"/>
    <property type="match status" value="1"/>
</dbReference>
<dbReference type="GO" id="GO:0032259">
    <property type="term" value="P:methylation"/>
    <property type="evidence" value="ECO:0007669"/>
    <property type="project" value="UniProtKB-KW"/>
</dbReference>
<keyword evidence="2 4" id="KW-0808">Transferase</keyword>